<keyword evidence="8" id="KW-1185">Reference proteome</keyword>
<evidence type="ECO:0000313" key="7">
    <source>
        <dbReference type="EMBL" id="THC90198.1"/>
    </source>
</evidence>
<dbReference type="PANTHER" id="PTHR47356">
    <property type="entry name" value="FAD-DEPENDENT MONOOXYGENASE ASQG-RELATED"/>
    <property type="match status" value="1"/>
</dbReference>
<organism evidence="7 8">
    <name type="scientific">Aspergillus tanneri</name>
    <dbReference type="NCBI Taxonomy" id="1220188"/>
    <lineage>
        <taxon>Eukaryota</taxon>
        <taxon>Fungi</taxon>
        <taxon>Dikarya</taxon>
        <taxon>Ascomycota</taxon>
        <taxon>Pezizomycotina</taxon>
        <taxon>Eurotiomycetes</taxon>
        <taxon>Eurotiomycetidae</taxon>
        <taxon>Eurotiales</taxon>
        <taxon>Aspergillaceae</taxon>
        <taxon>Aspergillus</taxon>
        <taxon>Aspergillus subgen. Circumdati</taxon>
    </lineage>
</organism>
<evidence type="ECO:0000259" key="6">
    <source>
        <dbReference type="Pfam" id="PF01494"/>
    </source>
</evidence>
<dbReference type="VEuPathDB" id="FungiDB:EYZ11_010342"/>
<protein>
    <recommendedName>
        <fullName evidence="6">FAD-binding domain-containing protein</fullName>
    </recommendedName>
</protein>
<dbReference type="InterPro" id="IPR050562">
    <property type="entry name" value="FAD_mOase_fung"/>
</dbReference>
<dbReference type="InterPro" id="IPR002938">
    <property type="entry name" value="FAD-bd"/>
</dbReference>
<comment type="caution">
    <text evidence="7">The sequence shown here is derived from an EMBL/GenBank/DDBJ whole genome shotgun (WGS) entry which is preliminary data.</text>
</comment>
<feature type="domain" description="FAD-binding" evidence="6">
    <location>
        <begin position="29"/>
        <end position="99"/>
    </location>
</feature>
<dbReference type="Pfam" id="PF01494">
    <property type="entry name" value="FAD_binding_3"/>
    <property type="match status" value="1"/>
</dbReference>
<accession>A0A4S3J7Q5</accession>
<evidence type="ECO:0000256" key="5">
    <source>
        <dbReference type="SAM" id="MobiDB-lite"/>
    </source>
</evidence>
<dbReference type="Proteomes" id="UP000308092">
    <property type="component" value="Unassembled WGS sequence"/>
</dbReference>
<dbReference type="EMBL" id="SOSA01000548">
    <property type="protein sequence ID" value="THC90198.1"/>
    <property type="molecule type" value="Genomic_DNA"/>
</dbReference>
<dbReference type="GO" id="GO:0071949">
    <property type="term" value="F:FAD binding"/>
    <property type="evidence" value="ECO:0007669"/>
    <property type="project" value="InterPro"/>
</dbReference>
<evidence type="ECO:0000256" key="2">
    <source>
        <dbReference type="ARBA" id="ARBA00022630"/>
    </source>
</evidence>
<comment type="similarity">
    <text evidence="1">Belongs to the paxM FAD-dependent monooxygenase family.</text>
</comment>
<evidence type="ECO:0000313" key="8">
    <source>
        <dbReference type="Proteomes" id="UP000308092"/>
    </source>
</evidence>
<gene>
    <name evidence="7" type="ORF">EYZ11_010342</name>
</gene>
<keyword evidence="2" id="KW-0285">Flavoprotein</keyword>
<proteinExistence type="inferred from homology"/>
<feature type="region of interest" description="Disordered" evidence="5">
    <location>
        <begin position="1"/>
        <end position="20"/>
    </location>
</feature>
<reference evidence="7 8" key="1">
    <citation type="submission" date="2019-03" db="EMBL/GenBank/DDBJ databases">
        <title>The genome sequence of a newly discovered highly antifungal drug resistant Aspergillus species, Aspergillus tanneri NIH 1004.</title>
        <authorList>
            <person name="Mounaud S."/>
            <person name="Singh I."/>
            <person name="Joardar V."/>
            <person name="Pakala S."/>
            <person name="Pakala S."/>
            <person name="Venepally P."/>
            <person name="Hoover J."/>
            <person name="Nierman W."/>
            <person name="Chung J."/>
            <person name="Losada L."/>
        </authorList>
    </citation>
    <scope>NUCLEOTIDE SEQUENCE [LARGE SCALE GENOMIC DNA]</scope>
    <source>
        <strain evidence="7 8">NIH1004</strain>
    </source>
</reference>
<dbReference type="STRING" id="1220188.A0A4S3J7Q5"/>
<dbReference type="PANTHER" id="PTHR47356:SF2">
    <property type="entry name" value="FAD-BINDING DOMAIN-CONTAINING PROTEIN-RELATED"/>
    <property type="match status" value="1"/>
</dbReference>
<sequence length="140" mass="15295">MATANHTRKKGKERKRREAGLNKMDNPKFKVIIVGGSIAGLTLAHGLARQGIDFIVLEKRPEVAPQEGASIGIMPNGGRILDQLGIFGAIEEQIEPLDIAHLYWPDGFFFGTKAPRIVNERYASTLETLGLLLPSINFSG</sequence>
<name>A0A4S3J7Q5_9EURO</name>
<keyword evidence="3" id="KW-0274">FAD</keyword>
<dbReference type="InterPro" id="IPR036188">
    <property type="entry name" value="FAD/NAD-bd_sf"/>
</dbReference>
<evidence type="ECO:0000256" key="3">
    <source>
        <dbReference type="ARBA" id="ARBA00022827"/>
    </source>
</evidence>
<dbReference type="Gene3D" id="3.50.50.60">
    <property type="entry name" value="FAD/NAD(P)-binding domain"/>
    <property type="match status" value="1"/>
</dbReference>
<dbReference type="SUPFAM" id="SSF51905">
    <property type="entry name" value="FAD/NAD(P)-binding domain"/>
    <property type="match status" value="1"/>
</dbReference>
<dbReference type="AlphaFoldDB" id="A0A4S3J7Q5"/>
<dbReference type="GO" id="GO:0004497">
    <property type="term" value="F:monooxygenase activity"/>
    <property type="evidence" value="ECO:0007669"/>
    <property type="project" value="InterPro"/>
</dbReference>
<evidence type="ECO:0000256" key="1">
    <source>
        <dbReference type="ARBA" id="ARBA00007992"/>
    </source>
</evidence>
<keyword evidence="4" id="KW-0560">Oxidoreductase</keyword>
<feature type="compositionally biased region" description="Basic residues" evidence="5">
    <location>
        <begin position="1"/>
        <end position="15"/>
    </location>
</feature>
<evidence type="ECO:0000256" key="4">
    <source>
        <dbReference type="ARBA" id="ARBA00023002"/>
    </source>
</evidence>